<evidence type="ECO:0000313" key="8">
    <source>
        <dbReference type="Proteomes" id="UP000279259"/>
    </source>
</evidence>
<dbReference type="Pfam" id="PF07690">
    <property type="entry name" value="MFS_1"/>
    <property type="match status" value="1"/>
</dbReference>
<feature type="transmembrane region" description="Helical" evidence="6">
    <location>
        <begin position="360"/>
        <end position="382"/>
    </location>
</feature>
<dbReference type="PANTHER" id="PTHR43791:SF23">
    <property type="entry name" value="MAJOR FACILITATOR SUPERFAMILY (MFS) PROFILE DOMAIN-CONTAINING PROTEIN"/>
    <property type="match status" value="1"/>
</dbReference>
<feature type="transmembrane region" description="Helical" evidence="6">
    <location>
        <begin position="226"/>
        <end position="248"/>
    </location>
</feature>
<proteinExistence type="predicted"/>
<comment type="caution">
    <text evidence="7">The sequence shown here is derived from an EMBL/GenBank/DDBJ whole genome shotgun (WGS) entry which is preliminary data.</text>
</comment>
<reference evidence="7 8" key="1">
    <citation type="submission" date="2018-11" db="EMBL/GenBank/DDBJ databases">
        <title>Genome sequence of Saitozyma podzolica DSM 27192.</title>
        <authorList>
            <person name="Aliyu H."/>
            <person name="Gorte O."/>
            <person name="Ochsenreither K."/>
        </authorList>
    </citation>
    <scope>NUCLEOTIDE SEQUENCE [LARGE SCALE GENOMIC DNA]</scope>
    <source>
        <strain evidence="7 8">DSM 27192</strain>
    </source>
</reference>
<keyword evidence="4 6" id="KW-1133">Transmembrane helix</keyword>
<feature type="transmembrane region" description="Helical" evidence="6">
    <location>
        <begin position="327"/>
        <end position="348"/>
    </location>
</feature>
<feature type="transmembrane region" description="Helical" evidence="6">
    <location>
        <begin position="388"/>
        <end position="409"/>
    </location>
</feature>
<dbReference type="FunFam" id="1.20.1250.20:FF:000057">
    <property type="entry name" value="MFS general substrate transporter"/>
    <property type="match status" value="1"/>
</dbReference>
<sequence length="509" mass="56224">MSFHNGDSQPELDRDARVHGDLDDKATVQYVEDERAKYEAHALATMPESLRGLTDEDLAHEQRKMVRKMDMIIMPIIAILYILNYIDRQNLAAAKLQGIVADLGLSTQEYATAISILYVGYVPFQIPSNLLISHICFAVVLWGGISACTAAVKTYQQLLVVRVFLGVSEAVFFPGVVYYLSAWYTKSELGKRIAGLYIGQQLGNAFGPLIAAGLGRLNGVHGIEGWRWLFIVEGSATVGIGALCALIMPEYPHNARILSPMQQDLAVWRLEKEAGAGEAHEQISSRRGFILAVSDFRVWALVWAMMMVQTMGSINNFFPTIVATLKFSSTTTLLLSAPPYLLAALYFYGMTWYSDKSGKIFVPLMVCCALAVIAYVIALATLTVGARYFAMMLLPSGVIGPQLLLYKTVNLHIARPYPKRAAAVAMMNSIGGTAPIWASYLYVDGPHYYVAFGCLLAATVVFVITIIWYKFYVLGQNTLLSGSPDQQKEAIKRGVTQEQVQLGWRYVGY</sequence>
<dbReference type="Gene3D" id="1.20.1250.20">
    <property type="entry name" value="MFS general substrate transporter like domains"/>
    <property type="match status" value="1"/>
</dbReference>
<protein>
    <recommendedName>
        <fullName evidence="9">Major facilitator superfamily (MFS) profile domain-containing protein</fullName>
    </recommendedName>
</protein>
<evidence type="ECO:0000256" key="6">
    <source>
        <dbReference type="SAM" id="Phobius"/>
    </source>
</evidence>
<dbReference type="SUPFAM" id="SSF103473">
    <property type="entry name" value="MFS general substrate transporter"/>
    <property type="match status" value="1"/>
</dbReference>
<evidence type="ECO:0000256" key="3">
    <source>
        <dbReference type="ARBA" id="ARBA00022692"/>
    </source>
</evidence>
<keyword evidence="8" id="KW-1185">Reference proteome</keyword>
<evidence type="ECO:0000256" key="1">
    <source>
        <dbReference type="ARBA" id="ARBA00004141"/>
    </source>
</evidence>
<name>A0A427XVI1_9TREE</name>
<evidence type="ECO:0000256" key="5">
    <source>
        <dbReference type="ARBA" id="ARBA00023136"/>
    </source>
</evidence>
<evidence type="ECO:0000256" key="4">
    <source>
        <dbReference type="ARBA" id="ARBA00022989"/>
    </source>
</evidence>
<dbReference type="PANTHER" id="PTHR43791">
    <property type="entry name" value="PERMEASE-RELATED"/>
    <property type="match status" value="1"/>
</dbReference>
<dbReference type="GO" id="GO:0022857">
    <property type="term" value="F:transmembrane transporter activity"/>
    <property type="evidence" value="ECO:0007669"/>
    <property type="project" value="InterPro"/>
</dbReference>
<evidence type="ECO:0000313" key="7">
    <source>
        <dbReference type="EMBL" id="RSH82926.1"/>
    </source>
</evidence>
<feature type="transmembrane region" description="Helical" evidence="6">
    <location>
        <begin position="159"/>
        <end position="180"/>
    </location>
</feature>
<feature type="transmembrane region" description="Helical" evidence="6">
    <location>
        <begin position="69"/>
        <end position="86"/>
    </location>
</feature>
<feature type="transmembrane region" description="Helical" evidence="6">
    <location>
        <begin position="448"/>
        <end position="469"/>
    </location>
</feature>
<dbReference type="InterPro" id="IPR011701">
    <property type="entry name" value="MFS"/>
</dbReference>
<dbReference type="AlphaFoldDB" id="A0A427XVI1"/>
<evidence type="ECO:0000256" key="2">
    <source>
        <dbReference type="ARBA" id="ARBA00022448"/>
    </source>
</evidence>
<dbReference type="Proteomes" id="UP000279259">
    <property type="component" value="Unassembled WGS sequence"/>
</dbReference>
<dbReference type="OrthoDB" id="2985014at2759"/>
<dbReference type="EMBL" id="RSCD01000026">
    <property type="protein sequence ID" value="RSH82926.1"/>
    <property type="molecule type" value="Genomic_DNA"/>
</dbReference>
<dbReference type="GO" id="GO:0016020">
    <property type="term" value="C:membrane"/>
    <property type="evidence" value="ECO:0007669"/>
    <property type="project" value="UniProtKB-SubCell"/>
</dbReference>
<gene>
    <name evidence="7" type="ORF">EHS25_005916</name>
</gene>
<keyword evidence="3 6" id="KW-0812">Transmembrane</keyword>
<dbReference type="InterPro" id="IPR036259">
    <property type="entry name" value="MFS_trans_sf"/>
</dbReference>
<feature type="transmembrane region" description="Helical" evidence="6">
    <location>
        <begin position="131"/>
        <end position="152"/>
    </location>
</feature>
<feature type="transmembrane region" description="Helical" evidence="6">
    <location>
        <begin position="421"/>
        <end position="442"/>
    </location>
</feature>
<keyword evidence="2" id="KW-0813">Transport</keyword>
<accession>A0A427XVI1</accession>
<evidence type="ECO:0008006" key="9">
    <source>
        <dbReference type="Google" id="ProtNLM"/>
    </source>
</evidence>
<keyword evidence="5 6" id="KW-0472">Membrane</keyword>
<organism evidence="7 8">
    <name type="scientific">Saitozyma podzolica</name>
    <dbReference type="NCBI Taxonomy" id="1890683"/>
    <lineage>
        <taxon>Eukaryota</taxon>
        <taxon>Fungi</taxon>
        <taxon>Dikarya</taxon>
        <taxon>Basidiomycota</taxon>
        <taxon>Agaricomycotina</taxon>
        <taxon>Tremellomycetes</taxon>
        <taxon>Tremellales</taxon>
        <taxon>Trimorphomycetaceae</taxon>
        <taxon>Saitozyma</taxon>
    </lineage>
</organism>
<comment type="subcellular location">
    <subcellularLocation>
        <location evidence="1">Membrane</location>
        <topology evidence="1">Multi-pass membrane protein</topology>
    </subcellularLocation>
</comment>